<reference evidence="1" key="1">
    <citation type="submission" date="2023-06" db="EMBL/GenBank/DDBJ databases">
        <authorList>
            <consortium name="Lawrence Berkeley National Laboratory"/>
            <person name="Ahrendt S."/>
            <person name="Sahu N."/>
            <person name="Indic B."/>
            <person name="Wong-Bajracharya J."/>
            <person name="Merenyi Z."/>
            <person name="Ke H.-M."/>
            <person name="Monk M."/>
            <person name="Kocsube S."/>
            <person name="Drula E."/>
            <person name="Lipzen A."/>
            <person name="Balint B."/>
            <person name="Henrissat B."/>
            <person name="Andreopoulos B."/>
            <person name="Martin F.M."/>
            <person name="Harder C.B."/>
            <person name="Rigling D."/>
            <person name="Ford K.L."/>
            <person name="Foster G.D."/>
            <person name="Pangilinan J."/>
            <person name="Papanicolaou A."/>
            <person name="Barry K."/>
            <person name="LaButti K."/>
            <person name="Viragh M."/>
            <person name="Koriabine M."/>
            <person name="Yan M."/>
            <person name="Riley R."/>
            <person name="Champramary S."/>
            <person name="Plett K.L."/>
            <person name="Tsai I.J."/>
            <person name="Slot J."/>
            <person name="Sipos G."/>
            <person name="Plett J."/>
            <person name="Nagy L.G."/>
            <person name="Grigoriev I.V."/>
        </authorList>
    </citation>
    <scope>NUCLEOTIDE SEQUENCE</scope>
    <source>
        <strain evidence="1">ICMP 16352</strain>
    </source>
</reference>
<accession>A0AA39UHJ1</accession>
<gene>
    <name evidence="1" type="ORF">IW261DRAFT_636390</name>
</gene>
<sequence>MLLYRITTGTAVIVALITTPCRQWVDRVVYQACLTMRKRRNFAHGTRRQETSCNSIGSHELKYMSSDISDGGFRAVQRRGTRTSFIYGRRKIPESNTSNVKANDVMLELILSRDCIVIVPFQFPTCSGFQLCISISRFFKRLTFRRAACSVIIRLAPKFKLGRRIG</sequence>
<keyword evidence="2" id="KW-1185">Reference proteome</keyword>
<evidence type="ECO:0000313" key="1">
    <source>
        <dbReference type="EMBL" id="KAK0487723.1"/>
    </source>
</evidence>
<proteinExistence type="predicted"/>
<protein>
    <submittedName>
        <fullName evidence="1">Uncharacterized protein</fullName>
    </submittedName>
</protein>
<comment type="caution">
    <text evidence="1">The sequence shown here is derived from an EMBL/GenBank/DDBJ whole genome shotgun (WGS) entry which is preliminary data.</text>
</comment>
<evidence type="ECO:0000313" key="2">
    <source>
        <dbReference type="Proteomes" id="UP001175227"/>
    </source>
</evidence>
<dbReference type="AlphaFoldDB" id="A0AA39UHJ1"/>
<name>A0AA39UHJ1_9AGAR</name>
<organism evidence="1 2">
    <name type="scientific">Armillaria novae-zelandiae</name>
    <dbReference type="NCBI Taxonomy" id="153914"/>
    <lineage>
        <taxon>Eukaryota</taxon>
        <taxon>Fungi</taxon>
        <taxon>Dikarya</taxon>
        <taxon>Basidiomycota</taxon>
        <taxon>Agaricomycotina</taxon>
        <taxon>Agaricomycetes</taxon>
        <taxon>Agaricomycetidae</taxon>
        <taxon>Agaricales</taxon>
        <taxon>Marasmiineae</taxon>
        <taxon>Physalacriaceae</taxon>
        <taxon>Armillaria</taxon>
    </lineage>
</organism>
<dbReference type="EMBL" id="JAUEPR010000003">
    <property type="protein sequence ID" value="KAK0487723.1"/>
    <property type="molecule type" value="Genomic_DNA"/>
</dbReference>
<dbReference type="Proteomes" id="UP001175227">
    <property type="component" value="Unassembled WGS sequence"/>
</dbReference>